<accession>A0A2A9ME83</accession>
<feature type="compositionally biased region" description="Low complexity" evidence="4">
    <location>
        <begin position="1327"/>
        <end position="1338"/>
    </location>
</feature>
<evidence type="ECO:0000256" key="3">
    <source>
        <dbReference type="ARBA" id="ARBA00023054"/>
    </source>
</evidence>
<dbReference type="GO" id="GO:0016887">
    <property type="term" value="F:ATP hydrolysis activity"/>
    <property type="evidence" value="ECO:0007669"/>
    <property type="project" value="InterPro"/>
</dbReference>
<keyword evidence="7" id="KW-1185">Reference proteome</keyword>
<dbReference type="SMART" id="SM00382">
    <property type="entry name" value="AAA"/>
    <property type="match status" value="1"/>
</dbReference>
<dbReference type="InterPro" id="IPR003959">
    <property type="entry name" value="ATPase_AAA_core"/>
</dbReference>
<dbReference type="GeneID" id="40312015"/>
<dbReference type="InterPro" id="IPR050168">
    <property type="entry name" value="AAA_ATPase_domain"/>
</dbReference>
<dbReference type="RefSeq" id="XP_029217946.1">
    <property type="nucleotide sequence ID" value="XM_029365462.1"/>
</dbReference>
<dbReference type="EMBL" id="NWUJ01000007">
    <property type="protein sequence ID" value="PFH33937.1"/>
    <property type="molecule type" value="Genomic_DNA"/>
</dbReference>
<dbReference type="OrthoDB" id="345979at2759"/>
<feature type="region of interest" description="Disordered" evidence="4">
    <location>
        <begin position="1267"/>
        <end position="1340"/>
    </location>
</feature>
<keyword evidence="1" id="KW-0547">Nucleotide-binding</keyword>
<feature type="compositionally biased region" description="Basic and acidic residues" evidence="4">
    <location>
        <begin position="348"/>
        <end position="359"/>
    </location>
</feature>
<dbReference type="GO" id="GO:0005829">
    <property type="term" value="C:cytosol"/>
    <property type="evidence" value="ECO:0007669"/>
    <property type="project" value="TreeGrafter"/>
</dbReference>
<reference evidence="6 7" key="1">
    <citation type="submission" date="2017-09" db="EMBL/GenBank/DDBJ databases">
        <title>Genome sequencing of Besnoitia besnoiti strain Bb-Ger1.</title>
        <authorList>
            <person name="Schares G."/>
            <person name="Venepally P."/>
            <person name="Lorenzi H.A."/>
        </authorList>
    </citation>
    <scope>NUCLEOTIDE SEQUENCE [LARGE SCALE GENOMIC DNA]</scope>
    <source>
        <strain evidence="6 7">Bb-Ger1</strain>
    </source>
</reference>
<feature type="compositionally biased region" description="Basic and acidic residues" evidence="4">
    <location>
        <begin position="1267"/>
        <end position="1277"/>
    </location>
</feature>
<dbReference type="InterPro" id="IPR003593">
    <property type="entry name" value="AAA+_ATPase"/>
</dbReference>
<evidence type="ECO:0000313" key="6">
    <source>
        <dbReference type="EMBL" id="PFH33937.1"/>
    </source>
</evidence>
<comment type="caution">
    <text evidence="6">The sequence shown here is derived from an EMBL/GenBank/DDBJ whole genome shotgun (WGS) entry which is preliminary data.</text>
</comment>
<dbReference type="Gene3D" id="3.40.50.300">
    <property type="entry name" value="P-loop containing nucleotide triphosphate hydrolases"/>
    <property type="match status" value="1"/>
</dbReference>
<organism evidence="6 7">
    <name type="scientific">Besnoitia besnoiti</name>
    <name type="common">Apicomplexan protozoan</name>
    <dbReference type="NCBI Taxonomy" id="94643"/>
    <lineage>
        <taxon>Eukaryota</taxon>
        <taxon>Sar</taxon>
        <taxon>Alveolata</taxon>
        <taxon>Apicomplexa</taxon>
        <taxon>Conoidasida</taxon>
        <taxon>Coccidia</taxon>
        <taxon>Eucoccidiorida</taxon>
        <taxon>Eimeriorina</taxon>
        <taxon>Sarcocystidae</taxon>
        <taxon>Besnoitia</taxon>
    </lineage>
</organism>
<evidence type="ECO:0000259" key="5">
    <source>
        <dbReference type="SMART" id="SM00382"/>
    </source>
</evidence>
<proteinExistence type="predicted"/>
<dbReference type="GO" id="GO:0005778">
    <property type="term" value="C:peroxisomal membrane"/>
    <property type="evidence" value="ECO:0007669"/>
    <property type="project" value="TreeGrafter"/>
</dbReference>
<dbReference type="GO" id="GO:0016558">
    <property type="term" value="P:protein import into peroxisome matrix"/>
    <property type="evidence" value="ECO:0007669"/>
    <property type="project" value="TreeGrafter"/>
</dbReference>
<dbReference type="STRING" id="94643.A0A2A9ME83"/>
<dbReference type="PANTHER" id="PTHR23077">
    <property type="entry name" value="AAA-FAMILY ATPASE"/>
    <property type="match status" value="1"/>
</dbReference>
<feature type="region of interest" description="Disordered" evidence="4">
    <location>
        <begin position="333"/>
        <end position="359"/>
    </location>
</feature>
<dbReference type="FunFam" id="3.40.50.300:FF:001025">
    <property type="entry name" value="ATPase family, AAA domain-containing 2B"/>
    <property type="match status" value="1"/>
</dbReference>
<feature type="region of interest" description="Disordered" evidence="4">
    <location>
        <begin position="572"/>
        <end position="596"/>
    </location>
</feature>
<dbReference type="KEGG" id="bbes:BESB_070890"/>
<feature type="compositionally biased region" description="Polar residues" evidence="4">
    <location>
        <begin position="1314"/>
        <end position="1326"/>
    </location>
</feature>
<evidence type="ECO:0000256" key="4">
    <source>
        <dbReference type="SAM" id="MobiDB-lite"/>
    </source>
</evidence>
<keyword evidence="3" id="KW-0175">Coiled coil</keyword>
<gene>
    <name evidence="6" type="ORF">BESB_070890</name>
</gene>
<protein>
    <recommendedName>
        <fullName evidence="5">AAA+ ATPase domain-containing protein</fullName>
    </recommendedName>
</protein>
<dbReference type="InterPro" id="IPR003960">
    <property type="entry name" value="ATPase_AAA_CS"/>
</dbReference>
<dbReference type="SUPFAM" id="SSF52540">
    <property type="entry name" value="P-loop containing nucleoside triphosphate hydrolases"/>
    <property type="match status" value="1"/>
</dbReference>
<feature type="compositionally biased region" description="Basic residues" evidence="4">
    <location>
        <begin position="1398"/>
        <end position="1409"/>
    </location>
</feature>
<dbReference type="Gene3D" id="1.10.8.60">
    <property type="match status" value="1"/>
</dbReference>
<evidence type="ECO:0000256" key="2">
    <source>
        <dbReference type="ARBA" id="ARBA00022840"/>
    </source>
</evidence>
<feature type="region of interest" description="Disordered" evidence="4">
    <location>
        <begin position="1386"/>
        <end position="1416"/>
    </location>
</feature>
<sequence length="1416" mass="154544">MVPAASVKEPRAHSSLLDEEYTVHDDPIHRRGRQYMSHNTGDRVGLASVSSFLRTAQGRLALRRAVVDTLIHQTGGQEAASISPSVCRQGQFANKEAQHCCPFALWDGLVLPVSLTLPFSEDECESERVCADTVEQCSRRYEGNTSNEHRSSRIVNTATRRCRFESERRCRRGAPESKSDQATSRGVLPRKCRLLKREEDDDRGTAIQDLDTALAARLHDGLEDLYSASGDQMRAECSGDGTSHTLVRTALPHTTGNPTGKTNSSAIVEESCGNKLQSAYTRLCRVGRADSAPREFSICAPVAQVVVDEIENLYPVGIEGTIDDILEDRSLEIPEHDDSPGTRVGAHPRQERTCRHDRQHGERITQYAEEHASAAACGFAVHIDVIVSFPRVLVSSKDSNGPSRRQSNNVTSVRESGVVDGDINVDLAGNNIFRFCSPSCLPPALTEAWTNAWHPRLKLLCDSGVAARYCGNGRDYESLAPPQHSIISSVRGEMPSMPSSAPLPKGVAAQDGTGYENPGPSFVLCDSEMLRKLQSREELLYVADPVDVYIASSAPEAAALAWDLAHTTGNSELSARKQARVDERPGPATVSDRGVSSLQPHFTTCTNNRKESTRTDTTVLRAINKKEYSCMLIKLDAPTRSARFMGPADPVVHHFAVRWACFWRRQRAYLDALCGAPNPDPLAGHSMMSARSLQLSEFLADLLPTLAADAFINHRAHTRCKALAPQPIEELGSMQSNPFPSRTDAYPLPGLVVVATALRPTTLHQSLRTPTLFGGEAVQLKNPQTSRERADVIQHLLRRLVPRAQRYHAPRRAKERVGLMMGAHGSSKRGTALERPWDMLSRNRFSCRMPLQIHEEVWEHVTTLSQKTEGFGIADFKALIEQAAAEARYGLNPESDWHVSHSGASPPSGVRHRDLLTVQVQQPPYRRGGAASHGVVLCRAHFDHALREFVPRALHSHDFLKANLTLRDVGGLEKVKEDLRDMLTMESRFGHLMRRAGVSVHRGVLLIGPPGCGKSLLAKAAVGDLEMRCLEVKGPELLNKYIGSSEAAVRGVFNKAQQAKPCVVLFDEIDSLAPKRGGDSTGVTDRVVNQLLCYLDGVEERQGVYVIATTSRPDLLDPALLRPGRLEKVCYCGLPTSSNQRLQILEACAKKTGTANDVSLPDAEKAIPWDFAPADIHAAVKSAQLMAVHERLDIASRPPPSVCTSRVPLTVSPSRPQSLDAASECGNKMPCEGDEELCSAAQMQRKPSGMRARSLSHQCRMICHREDTEEEGNRERVSYAPRRRRSSGVISMSAGGGSLGVLHPEGKIEDTCSAGESSGKNSENVDSPSSTSLTPTGPCRVSEAATAWRTAFGRGEVILSARKASGGAAEQSAEGGLVEAAVYLSAVGDTQQNTSTKQRTRRRRRHRTGSPRVALA</sequence>
<dbReference type="Proteomes" id="UP000224006">
    <property type="component" value="Unassembled WGS sequence"/>
</dbReference>
<dbReference type="GO" id="GO:0005524">
    <property type="term" value="F:ATP binding"/>
    <property type="evidence" value="ECO:0007669"/>
    <property type="project" value="UniProtKB-KW"/>
</dbReference>
<evidence type="ECO:0000256" key="1">
    <source>
        <dbReference type="ARBA" id="ARBA00022741"/>
    </source>
</evidence>
<name>A0A2A9ME83_BESBE</name>
<dbReference type="VEuPathDB" id="ToxoDB:BESB_070890"/>
<dbReference type="PANTHER" id="PTHR23077:SF12">
    <property type="entry name" value="PEROXISOMAL ATPASE PEX1"/>
    <property type="match status" value="1"/>
</dbReference>
<evidence type="ECO:0000313" key="7">
    <source>
        <dbReference type="Proteomes" id="UP000224006"/>
    </source>
</evidence>
<dbReference type="PROSITE" id="PS00674">
    <property type="entry name" value="AAA"/>
    <property type="match status" value="1"/>
</dbReference>
<dbReference type="InterPro" id="IPR027417">
    <property type="entry name" value="P-loop_NTPase"/>
</dbReference>
<dbReference type="Pfam" id="PF00004">
    <property type="entry name" value="AAA"/>
    <property type="match status" value="1"/>
</dbReference>
<keyword evidence="2" id="KW-0067">ATP-binding</keyword>
<feature type="domain" description="AAA+ ATPase" evidence="5">
    <location>
        <begin position="1000"/>
        <end position="1136"/>
    </location>
</feature>